<accession>A0A7K9E0S2</accession>
<proteinExistence type="inferred from homology"/>
<comment type="caution">
    <text evidence="16">The sequence shown here is derived from an EMBL/GenBank/DDBJ whole genome shotgun (WGS) entry which is preliminary data.</text>
</comment>
<evidence type="ECO:0000256" key="10">
    <source>
        <dbReference type="ARBA" id="ARBA00023170"/>
    </source>
</evidence>
<evidence type="ECO:0000256" key="13">
    <source>
        <dbReference type="RuleBase" id="RU000688"/>
    </source>
</evidence>
<evidence type="ECO:0000256" key="9">
    <source>
        <dbReference type="ARBA" id="ARBA00023157"/>
    </source>
</evidence>
<evidence type="ECO:0000256" key="14">
    <source>
        <dbReference type="RuleBase" id="RU363047"/>
    </source>
</evidence>
<evidence type="ECO:0000256" key="11">
    <source>
        <dbReference type="ARBA" id="ARBA00023180"/>
    </source>
</evidence>
<keyword evidence="2 14" id="KW-1003">Cell membrane</keyword>
<comment type="subcellular location">
    <subcellularLocation>
        <location evidence="1 14">Cell membrane</location>
        <topology evidence="1 14">Multi-pass membrane protein</topology>
    </subcellularLocation>
</comment>
<evidence type="ECO:0000256" key="12">
    <source>
        <dbReference type="ARBA" id="ARBA00023224"/>
    </source>
</evidence>
<dbReference type="Pfam" id="PF13853">
    <property type="entry name" value="7tm_4"/>
    <property type="match status" value="1"/>
</dbReference>
<dbReference type="InterPro" id="IPR000725">
    <property type="entry name" value="Olfact_rcpt"/>
</dbReference>
<dbReference type="EMBL" id="VWZK01004604">
    <property type="protein sequence ID" value="NXG70551.1"/>
    <property type="molecule type" value="Genomic_DNA"/>
</dbReference>
<evidence type="ECO:0000313" key="17">
    <source>
        <dbReference type="Proteomes" id="UP000578343"/>
    </source>
</evidence>
<comment type="similarity">
    <text evidence="13">Belongs to the G-protein coupled receptor 1 family.</text>
</comment>
<evidence type="ECO:0000256" key="3">
    <source>
        <dbReference type="ARBA" id="ARBA00022606"/>
    </source>
</evidence>
<dbReference type="PANTHER" id="PTHR24242">
    <property type="entry name" value="G-PROTEIN COUPLED RECEPTOR"/>
    <property type="match status" value="1"/>
</dbReference>
<dbReference type="GO" id="GO:0004984">
    <property type="term" value="F:olfactory receptor activity"/>
    <property type="evidence" value="ECO:0007669"/>
    <property type="project" value="InterPro"/>
</dbReference>
<keyword evidence="11" id="KW-0325">Glycoprotein</keyword>
<keyword evidence="12 13" id="KW-0807">Transducer</keyword>
<keyword evidence="17" id="KW-1185">Reference proteome</keyword>
<keyword evidence="5 14" id="KW-0552">Olfaction</keyword>
<evidence type="ECO:0000259" key="15">
    <source>
        <dbReference type="PROSITE" id="PS50262"/>
    </source>
</evidence>
<dbReference type="PRINTS" id="PR00245">
    <property type="entry name" value="OLFACTORYR"/>
</dbReference>
<keyword evidence="6 14" id="KW-1133">Transmembrane helix</keyword>
<evidence type="ECO:0000313" key="16">
    <source>
        <dbReference type="EMBL" id="NXG70551.1"/>
    </source>
</evidence>
<dbReference type="AlphaFoldDB" id="A0A7K9E0S2"/>
<dbReference type="InterPro" id="IPR050939">
    <property type="entry name" value="Olfactory_GPCR1"/>
</dbReference>
<dbReference type="GO" id="GO:0004930">
    <property type="term" value="F:G protein-coupled receptor activity"/>
    <property type="evidence" value="ECO:0007669"/>
    <property type="project" value="UniProtKB-KW"/>
</dbReference>
<keyword evidence="4 13" id="KW-0812">Transmembrane</keyword>
<evidence type="ECO:0000256" key="6">
    <source>
        <dbReference type="ARBA" id="ARBA00022989"/>
    </source>
</evidence>
<feature type="transmembrane region" description="Helical" evidence="14">
    <location>
        <begin position="61"/>
        <end position="81"/>
    </location>
</feature>
<keyword evidence="10 13" id="KW-0675">Receptor</keyword>
<protein>
    <recommendedName>
        <fullName evidence="14">Olfactory receptor</fullName>
    </recommendedName>
</protein>
<dbReference type="CDD" id="cd15911">
    <property type="entry name" value="7tmA_OR11A-like"/>
    <property type="match status" value="1"/>
</dbReference>
<evidence type="ECO:0000256" key="2">
    <source>
        <dbReference type="ARBA" id="ARBA00022475"/>
    </source>
</evidence>
<feature type="non-terminal residue" evidence="16">
    <location>
        <position position="1"/>
    </location>
</feature>
<dbReference type="GO" id="GO:0005886">
    <property type="term" value="C:plasma membrane"/>
    <property type="evidence" value="ECO:0007669"/>
    <property type="project" value="UniProtKB-SubCell"/>
</dbReference>
<evidence type="ECO:0000256" key="7">
    <source>
        <dbReference type="ARBA" id="ARBA00023040"/>
    </source>
</evidence>
<evidence type="ECO:0000256" key="4">
    <source>
        <dbReference type="ARBA" id="ARBA00022692"/>
    </source>
</evidence>
<evidence type="ECO:0000256" key="8">
    <source>
        <dbReference type="ARBA" id="ARBA00023136"/>
    </source>
</evidence>
<keyword evidence="7 13" id="KW-0297">G-protein coupled receptor</keyword>
<feature type="transmembrane region" description="Helical" evidence="14">
    <location>
        <begin position="241"/>
        <end position="264"/>
    </location>
</feature>
<feature type="non-terminal residue" evidence="16">
    <location>
        <position position="313"/>
    </location>
</feature>
<dbReference type="OrthoDB" id="5967130at2759"/>
<evidence type="ECO:0000256" key="1">
    <source>
        <dbReference type="ARBA" id="ARBA00004651"/>
    </source>
</evidence>
<keyword evidence="8 14" id="KW-0472">Membrane</keyword>
<feature type="transmembrane region" description="Helical" evidence="14">
    <location>
        <begin position="143"/>
        <end position="167"/>
    </location>
</feature>
<feature type="transmembrane region" description="Helical" evidence="14">
    <location>
        <begin position="276"/>
        <end position="295"/>
    </location>
</feature>
<dbReference type="InterPro" id="IPR017452">
    <property type="entry name" value="GPCR_Rhodpsn_7TM"/>
</dbReference>
<dbReference type="FunFam" id="1.20.1070.10:FF:000010">
    <property type="entry name" value="Olfactory receptor"/>
    <property type="match status" value="1"/>
</dbReference>
<dbReference type="InterPro" id="IPR000276">
    <property type="entry name" value="GPCR_Rhodpsn"/>
</dbReference>
<feature type="domain" description="G-protein coupled receptors family 1 profile" evidence="15">
    <location>
        <begin position="44"/>
        <end position="293"/>
    </location>
</feature>
<dbReference type="PROSITE" id="PS00237">
    <property type="entry name" value="G_PROTEIN_RECEP_F1_1"/>
    <property type="match status" value="1"/>
</dbReference>
<sequence>TANGECINKAVITTFLLLEFGYIPEMQSFFFLLFSAIYAVTVIGDILIFVLVVADQHLHKPMYFFLCNLSCLETCYSSIILPRMLSSFLTGDESISFGSCIAQLYFFGSLAVTESFLLSVMSYDRYLVVCKPLHYRAVMNSRYCLQLVAWSWVSGFLFMAISCFLVSQRSFCGPKIIDHFFCDFTPLIKLSCCDTSLTEMLVFILSSLGALPPFLLTLVSYVFIITTVLRMSSTTGMQKAFSTCFSHILVITVFYGNLIIVYVLPKNRTLRTLNKVFSVFYTVVTPLLNPFIYSLRNTEVKDALSKMVKKYIS</sequence>
<keyword evidence="9" id="KW-1015">Disulfide bond</keyword>
<dbReference type="Proteomes" id="UP000578343">
    <property type="component" value="Unassembled WGS sequence"/>
</dbReference>
<reference evidence="16 17" key="1">
    <citation type="submission" date="2019-09" db="EMBL/GenBank/DDBJ databases">
        <title>Bird 10,000 Genomes (B10K) Project - Family phase.</title>
        <authorList>
            <person name="Zhang G."/>
        </authorList>
    </citation>
    <scope>NUCLEOTIDE SEQUENCE [LARGE SCALE GENOMIC DNA]</scope>
    <source>
        <strain evidence="16">B10K-DU-001-21</strain>
        <tissue evidence="16">Muscle</tissue>
    </source>
</reference>
<organism evidence="16 17">
    <name type="scientific">Baryphthengus martii</name>
    <name type="common">Rufous motmot</name>
    <dbReference type="NCBI Taxonomy" id="176943"/>
    <lineage>
        <taxon>Eukaryota</taxon>
        <taxon>Metazoa</taxon>
        <taxon>Chordata</taxon>
        <taxon>Craniata</taxon>
        <taxon>Vertebrata</taxon>
        <taxon>Euteleostomi</taxon>
        <taxon>Archelosauria</taxon>
        <taxon>Archosauria</taxon>
        <taxon>Dinosauria</taxon>
        <taxon>Saurischia</taxon>
        <taxon>Theropoda</taxon>
        <taxon>Coelurosauria</taxon>
        <taxon>Aves</taxon>
        <taxon>Neognathae</taxon>
        <taxon>Neoaves</taxon>
        <taxon>Telluraves</taxon>
        <taxon>Coraciimorphae</taxon>
        <taxon>Coraciiformes</taxon>
        <taxon>Momotidae</taxon>
        <taxon>Baryphthengus</taxon>
    </lineage>
</organism>
<dbReference type="SUPFAM" id="SSF81321">
    <property type="entry name" value="Family A G protein-coupled receptor-like"/>
    <property type="match status" value="1"/>
</dbReference>
<dbReference type="PROSITE" id="PS50262">
    <property type="entry name" value="G_PROTEIN_RECEP_F1_2"/>
    <property type="match status" value="1"/>
</dbReference>
<dbReference type="PRINTS" id="PR00237">
    <property type="entry name" value="GPCRRHODOPSN"/>
</dbReference>
<feature type="transmembrane region" description="Helical" evidence="14">
    <location>
        <begin position="29"/>
        <end position="54"/>
    </location>
</feature>
<dbReference type="Gene3D" id="1.20.1070.10">
    <property type="entry name" value="Rhodopsin 7-helix transmembrane proteins"/>
    <property type="match status" value="1"/>
</dbReference>
<name>A0A7K9E0S2_BARMA</name>
<evidence type="ECO:0000256" key="5">
    <source>
        <dbReference type="ARBA" id="ARBA00022725"/>
    </source>
</evidence>
<keyword evidence="3 14" id="KW-0716">Sensory transduction</keyword>
<feature type="transmembrane region" description="Helical" evidence="14">
    <location>
        <begin position="101"/>
        <end position="123"/>
    </location>
</feature>
<gene>
    <name evidence="16" type="primary">Or11a1_0</name>
    <name evidence="16" type="ORF">BARMAR_R08964</name>
</gene>
<feature type="transmembrane region" description="Helical" evidence="14">
    <location>
        <begin position="210"/>
        <end position="229"/>
    </location>
</feature>
<dbReference type="PANTHER" id="PTHR24242:SF359">
    <property type="entry name" value="ODORANT RECEPTOR-RELATED"/>
    <property type="match status" value="1"/>
</dbReference>